<reference evidence="1 2" key="1">
    <citation type="submission" date="2020-08" db="EMBL/GenBank/DDBJ databases">
        <title>Genomic Encyclopedia of Type Strains, Phase IV (KMG-IV): sequencing the most valuable type-strain genomes for metagenomic binning, comparative biology and taxonomic classification.</title>
        <authorList>
            <person name="Goeker M."/>
        </authorList>
    </citation>
    <scope>NUCLEOTIDE SEQUENCE [LARGE SCALE GENOMIC DNA]</scope>
    <source>
        <strain evidence="1 2">DSM 26736</strain>
    </source>
</reference>
<evidence type="ECO:0000313" key="1">
    <source>
        <dbReference type="EMBL" id="MBB5710903.1"/>
    </source>
</evidence>
<dbReference type="Proteomes" id="UP000527143">
    <property type="component" value="Unassembled WGS sequence"/>
</dbReference>
<proteinExistence type="predicted"/>
<dbReference type="EMBL" id="JACIJF010000005">
    <property type="protein sequence ID" value="MBB5710903.1"/>
    <property type="molecule type" value="Genomic_DNA"/>
</dbReference>
<name>A0A840YQV2_9SPHN</name>
<protein>
    <submittedName>
        <fullName evidence="1">Uncharacterized protein</fullName>
    </submittedName>
</protein>
<comment type="caution">
    <text evidence="1">The sequence shown here is derived from an EMBL/GenBank/DDBJ whole genome shotgun (WGS) entry which is preliminary data.</text>
</comment>
<evidence type="ECO:0000313" key="2">
    <source>
        <dbReference type="Proteomes" id="UP000527143"/>
    </source>
</evidence>
<accession>A0A840YQV2</accession>
<keyword evidence="2" id="KW-1185">Reference proteome</keyword>
<dbReference type="AlphaFoldDB" id="A0A840YQV2"/>
<organism evidence="1 2">
    <name type="scientific">Sphingomonas xinjiangensis</name>
    <dbReference type="NCBI Taxonomy" id="643568"/>
    <lineage>
        <taxon>Bacteria</taxon>
        <taxon>Pseudomonadati</taxon>
        <taxon>Pseudomonadota</taxon>
        <taxon>Alphaproteobacteria</taxon>
        <taxon>Sphingomonadales</taxon>
        <taxon>Sphingomonadaceae</taxon>
        <taxon>Sphingomonas</taxon>
    </lineage>
</organism>
<sequence>MGGIEGAVQAGPLPPALKGMFNALDQVNIQARSVSRYAQAAEASGGQLTPGEIVQLTMKCSEFMFQAQLTSNIANRSSDGVQQLFKQQ</sequence>
<gene>
    <name evidence="1" type="ORF">FHT02_002143</name>
</gene>